<dbReference type="AlphaFoldDB" id="A0A9W6X076"/>
<dbReference type="InterPro" id="IPR027417">
    <property type="entry name" value="P-loop_NTPase"/>
</dbReference>
<proteinExistence type="predicted"/>
<dbReference type="EMBL" id="BSXT01000347">
    <property type="protein sequence ID" value="GMF25052.1"/>
    <property type="molecule type" value="Genomic_DNA"/>
</dbReference>
<reference evidence="4" key="1">
    <citation type="submission" date="2023-04" db="EMBL/GenBank/DDBJ databases">
        <title>Phytophthora fragariaefolia NBRC 109709.</title>
        <authorList>
            <person name="Ichikawa N."/>
            <person name="Sato H."/>
            <person name="Tonouchi N."/>
        </authorList>
    </citation>
    <scope>NUCLEOTIDE SEQUENCE</scope>
    <source>
        <strain evidence="4">NBRC 109709</strain>
    </source>
</reference>
<accession>A0A9W6X076</accession>
<feature type="region of interest" description="Disordered" evidence="2">
    <location>
        <begin position="1"/>
        <end position="32"/>
    </location>
</feature>
<dbReference type="GO" id="GO:0003924">
    <property type="term" value="F:GTPase activity"/>
    <property type="evidence" value="ECO:0007669"/>
    <property type="project" value="InterPro"/>
</dbReference>
<keyword evidence="5" id="KW-1185">Reference proteome</keyword>
<dbReference type="GO" id="GO:0003746">
    <property type="term" value="F:translation elongation factor activity"/>
    <property type="evidence" value="ECO:0007669"/>
    <property type="project" value="TreeGrafter"/>
</dbReference>
<sequence length="206" mass="22109">MEVQERGADAAVEPQGPLSNQREHETPQAADAEQDALRTLRLAFVGNVDSGKSSLIGTLIKGELDDGRGSSRLAIFRHKHEAESGRTSSVATAYLGFDAGGEQILSRRAGKLLPWAELARVAHKRVQLIDLAGHEKYLKTTVFGLTGMQPDVVVVVVGANMGVKRMTKEHLAIAVAVSGRQDAFDLWGGDVEVRLTSCCCCCCCCC</sequence>
<dbReference type="InterPro" id="IPR000795">
    <property type="entry name" value="T_Tr_GTP-bd_dom"/>
</dbReference>
<dbReference type="OrthoDB" id="1727108at2759"/>
<dbReference type="Proteomes" id="UP001165121">
    <property type="component" value="Unassembled WGS sequence"/>
</dbReference>
<feature type="domain" description="Tr-type G" evidence="3">
    <location>
        <begin position="39"/>
        <end position="176"/>
    </location>
</feature>
<evidence type="ECO:0000256" key="1">
    <source>
        <dbReference type="ARBA" id="ARBA00021392"/>
    </source>
</evidence>
<dbReference type="Pfam" id="PF00009">
    <property type="entry name" value="GTP_EFTU"/>
    <property type="match status" value="1"/>
</dbReference>
<evidence type="ECO:0000256" key="2">
    <source>
        <dbReference type="SAM" id="MobiDB-lite"/>
    </source>
</evidence>
<comment type="caution">
    <text evidence="4">The sequence shown here is derived from an EMBL/GenBank/DDBJ whole genome shotgun (WGS) entry which is preliminary data.</text>
</comment>
<dbReference type="PANTHER" id="PTHR43721:SF9">
    <property type="entry name" value="GTP-BINDING PROTEIN 1"/>
    <property type="match status" value="1"/>
</dbReference>
<dbReference type="GO" id="GO:0005525">
    <property type="term" value="F:GTP binding"/>
    <property type="evidence" value="ECO:0007669"/>
    <property type="project" value="InterPro"/>
</dbReference>
<dbReference type="InterPro" id="IPR050055">
    <property type="entry name" value="EF-Tu_GTPase"/>
</dbReference>
<dbReference type="Gene3D" id="3.40.50.300">
    <property type="entry name" value="P-loop containing nucleotide triphosphate hydrolases"/>
    <property type="match status" value="1"/>
</dbReference>
<dbReference type="PANTHER" id="PTHR43721">
    <property type="entry name" value="ELONGATION FACTOR TU-RELATED"/>
    <property type="match status" value="1"/>
</dbReference>
<name>A0A9W6X076_9STRA</name>
<evidence type="ECO:0000259" key="3">
    <source>
        <dbReference type="Pfam" id="PF00009"/>
    </source>
</evidence>
<dbReference type="SUPFAM" id="SSF52540">
    <property type="entry name" value="P-loop containing nucleoside triphosphate hydrolases"/>
    <property type="match status" value="1"/>
</dbReference>
<evidence type="ECO:0000313" key="4">
    <source>
        <dbReference type="EMBL" id="GMF25052.1"/>
    </source>
</evidence>
<protein>
    <recommendedName>
        <fullName evidence="1">Elongation factor Tu, chloroplastic</fullName>
    </recommendedName>
</protein>
<evidence type="ECO:0000313" key="5">
    <source>
        <dbReference type="Proteomes" id="UP001165121"/>
    </source>
</evidence>
<gene>
    <name evidence="4" type="ORF">Pfra01_000438100</name>
</gene>
<organism evidence="4 5">
    <name type="scientific">Phytophthora fragariaefolia</name>
    <dbReference type="NCBI Taxonomy" id="1490495"/>
    <lineage>
        <taxon>Eukaryota</taxon>
        <taxon>Sar</taxon>
        <taxon>Stramenopiles</taxon>
        <taxon>Oomycota</taxon>
        <taxon>Peronosporomycetes</taxon>
        <taxon>Peronosporales</taxon>
        <taxon>Peronosporaceae</taxon>
        <taxon>Phytophthora</taxon>
    </lineage>
</organism>